<evidence type="ECO:0008006" key="5">
    <source>
        <dbReference type="Google" id="ProtNLM"/>
    </source>
</evidence>
<accession>A0AAD5PFX8</accession>
<comment type="caution">
    <text evidence="3">The sequence shown here is derived from an EMBL/GenBank/DDBJ whole genome shotgun (WGS) entry which is preliminary data.</text>
</comment>
<feature type="compositionally biased region" description="Low complexity" evidence="2">
    <location>
        <begin position="75"/>
        <end position="89"/>
    </location>
</feature>
<feature type="region of interest" description="Disordered" evidence="2">
    <location>
        <begin position="578"/>
        <end position="604"/>
    </location>
</feature>
<gene>
    <name evidence="3" type="ORF">BDA99DRAFT_508520</name>
</gene>
<feature type="region of interest" description="Disordered" evidence="2">
    <location>
        <begin position="70"/>
        <end position="89"/>
    </location>
</feature>
<dbReference type="Proteomes" id="UP001209540">
    <property type="component" value="Unassembled WGS sequence"/>
</dbReference>
<protein>
    <recommendedName>
        <fullName evidence="5">Pentatricopeptide repeat-containing protein</fullName>
    </recommendedName>
</protein>
<dbReference type="AlphaFoldDB" id="A0AAD5PFX8"/>
<reference evidence="3" key="2">
    <citation type="submission" date="2023-02" db="EMBL/GenBank/DDBJ databases">
        <authorList>
            <consortium name="DOE Joint Genome Institute"/>
            <person name="Mondo S.J."/>
            <person name="Chang Y."/>
            <person name="Wang Y."/>
            <person name="Ahrendt S."/>
            <person name="Andreopoulos W."/>
            <person name="Barry K."/>
            <person name="Beard J."/>
            <person name="Benny G.L."/>
            <person name="Blankenship S."/>
            <person name="Bonito G."/>
            <person name="Cuomo C."/>
            <person name="Desiro A."/>
            <person name="Gervers K.A."/>
            <person name="Hundley H."/>
            <person name="Kuo A."/>
            <person name="LaButti K."/>
            <person name="Lang B.F."/>
            <person name="Lipzen A."/>
            <person name="O'Donnell K."/>
            <person name="Pangilinan J."/>
            <person name="Reynolds N."/>
            <person name="Sandor L."/>
            <person name="Smith M.W."/>
            <person name="Tsang A."/>
            <person name="Grigoriev I.V."/>
            <person name="Stajich J.E."/>
            <person name="Spatafora J.W."/>
        </authorList>
    </citation>
    <scope>NUCLEOTIDE SEQUENCE</scope>
    <source>
        <strain evidence="3">RSA 2281</strain>
    </source>
</reference>
<dbReference type="PANTHER" id="PTHR47936">
    <property type="entry name" value="PPR_LONG DOMAIN-CONTAINING PROTEIN"/>
    <property type="match status" value="1"/>
</dbReference>
<keyword evidence="1" id="KW-0677">Repeat</keyword>
<keyword evidence="4" id="KW-1185">Reference proteome</keyword>
<dbReference type="Gene3D" id="1.25.40.10">
    <property type="entry name" value="Tetratricopeptide repeat domain"/>
    <property type="match status" value="2"/>
</dbReference>
<evidence type="ECO:0000256" key="1">
    <source>
        <dbReference type="ARBA" id="ARBA00022737"/>
    </source>
</evidence>
<proteinExistence type="predicted"/>
<evidence type="ECO:0000313" key="4">
    <source>
        <dbReference type="Proteomes" id="UP001209540"/>
    </source>
</evidence>
<dbReference type="PANTHER" id="PTHR47936:SF1">
    <property type="entry name" value="PENTATRICOPEPTIDE REPEAT-CONTAINING PROTEIN GUN1, CHLOROPLASTIC"/>
    <property type="match status" value="1"/>
</dbReference>
<organism evidence="3 4">
    <name type="scientific">Phascolomyces articulosus</name>
    <dbReference type="NCBI Taxonomy" id="60185"/>
    <lineage>
        <taxon>Eukaryota</taxon>
        <taxon>Fungi</taxon>
        <taxon>Fungi incertae sedis</taxon>
        <taxon>Mucoromycota</taxon>
        <taxon>Mucoromycotina</taxon>
        <taxon>Mucoromycetes</taxon>
        <taxon>Mucorales</taxon>
        <taxon>Lichtheimiaceae</taxon>
        <taxon>Phascolomyces</taxon>
    </lineage>
</organism>
<dbReference type="GO" id="GO:0031930">
    <property type="term" value="P:mitochondria-nucleus signaling pathway"/>
    <property type="evidence" value="ECO:0007669"/>
    <property type="project" value="TreeGrafter"/>
</dbReference>
<evidence type="ECO:0000313" key="3">
    <source>
        <dbReference type="EMBL" id="KAI9264146.1"/>
    </source>
</evidence>
<evidence type="ECO:0000256" key="2">
    <source>
        <dbReference type="SAM" id="MobiDB-lite"/>
    </source>
</evidence>
<dbReference type="EMBL" id="JAIXMP010000012">
    <property type="protein sequence ID" value="KAI9264146.1"/>
    <property type="molecule type" value="Genomic_DNA"/>
</dbReference>
<reference evidence="3" key="1">
    <citation type="journal article" date="2022" name="IScience">
        <title>Evolution of zygomycete secretomes and the origins of terrestrial fungal ecologies.</title>
        <authorList>
            <person name="Chang Y."/>
            <person name="Wang Y."/>
            <person name="Mondo S."/>
            <person name="Ahrendt S."/>
            <person name="Andreopoulos W."/>
            <person name="Barry K."/>
            <person name="Beard J."/>
            <person name="Benny G.L."/>
            <person name="Blankenship S."/>
            <person name="Bonito G."/>
            <person name="Cuomo C."/>
            <person name="Desiro A."/>
            <person name="Gervers K.A."/>
            <person name="Hundley H."/>
            <person name="Kuo A."/>
            <person name="LaButti K."/>
            <person name="Lang B.F."/>
            <person name="Lipzen A."/>
            <person name="O'Donnell K."/>
            <person name="Pangilinan J."/>
            <person name="Reynolds N."/>
            <person name="Sandor L."/>
            <person name="Smith M.E."/>
            <person name="Tsang A."/>
            <person name="Grigoriev I.V."/>
            <person name="Stajich J.E."/>
            <person name="Spatafora J.W."/>
        </authorList>
    </citation>
    <scope>NUCLEOTIDE SEQUENCE</scope>
    <source>
        <strain evidence="3">RSA 2281</strain>
    </source>
</reference>
<sequence length="604" mass="70041">MSSAGGHPITRALWRRRGTVATWLLDRPQSCRHINSIYHHKPFLFYCALARSHFVSSAATVQVLALPQDHVHSRSSSSSNTKSNSKTTCYYERNNKNNYRKSELKTQRPHDPLKERLSMLDVEKATRKDLDTIWQLFLQRDTQSTTTTKLQPLFPPLVTMLFRLVAKKGTLDMMDTLHKYFLHPDLLLRTEDIEWVIFANIRANKTGRAHRILNDMYKVGQTPTLGTYHHFIKEHSKYFYNKRRRNIIQHLLDEMRQCGVQPNIDIYMQLLMSEAKHGSDRERVQGWLDQMVALEMAARGCNNKRTYHRFQKLVRLLSQHGHPGLYTVLRTGMDVGLTFDKDFLNKAAGIYARRGDANDILDFIRQHKMQSVDTYHTFIHAYLTQQPKCIDAAIQAFQWMLQDGIVVEPSIYHSFLLAYTQHNVTIEDDELRIKTLRQLFQASIHSSQHGKPIPDGIVERLFNFYLQKHILPEAEQIYWELRHGEHRLSRRIQGCVFNTITAFAQKQQLLSAFSLTYDLLANDYWPNSKALCAIIKACGAQRDLEAAEQLIVIMEDIASDKVKPVVYTTLLREQAIASRRKQEEEEEKAIHKSSSSSSSCTQVE</sequence>
<name>A0AAD5PFX8_9FUNG</name>
<feature type="compositionally biased region" description="Low complexity" evidence="2">
    <location>
        <begin position="593"/>
        <end position="604"/>
    </location>
</feature>
<dbReference type="InterPro" id="IPR011990">
    <property type="entry name" value="TPR-like_helical_dom_sf"/>
</dbReference>